<dbReference type="Proteomes" id="UP000233556">
    <property type="component" value="Unassembled WGS sequence"/>
</dbReference>
<dbReference type="AlphaFoldDB" id="A0A2I0UE36"/>
<name>A0A2I0UE36_LIMLA</name>
<keyword evidence="2" id="KW-1185">Reference proteome</keyword>
<gene>
    <name evidence="1" type="ORF">llap_5374</name>
</gene>
<protein>
    <submittedName>
        <fullName evidence="1">Uncharacterized protein</fullName>
    </submittedName>
</protein>
<organism evidence="1 2">
    <name type="scientific">Limosa lapponica baueri</name>
    <dbReference type="NCBI Taxonomy" id="1758121"/>
    <lineage>
        <taxon>Eukaryota</taxon>
        <taxon>Metazoa</taxon>
        <taxon>Chordata</taxon>
        <taxon>Craniata</taxon>
        <taxon>Vertebrata</taxon>
        <taxon>Euteleostomi</taxon>
        <taxon>Archelosauria</taxon>
        <taxon>Archosauria</taxon>
        <taxon>Dinosauria</taxon>
        <taxon>Saurischia</taxon>
        <taxon>Theropoda</taxon>
        <taxon>Coelurosauria</taxon>
        <taxon>Aves</taxon>
        <taxon>Neognathae</taxon>
        <taxon>Neoaves</taxon>
        <taxon>Charadriiformes</taxon>
        <taxon>Scolopacidae</taxon>
        <taxon>Limosa</taxon>
    </lineage>
</organism>
<evidence type="ECO:0000313" key="2">
    <source>
        <dbReference type="Proteomes" id="UP000233556"/>
    </source>
</evidence>
<accession>A0A2I0UE36</accession>
<dbReference type="OrthoDB" id="9401370at2759"/>
<reference evidence="2" key="2">
    <citation type="submission" date="2017-12" db="EMBL/GenBank/DDBJ databases">
        <title>Genome sequence of the Bar-tailed Godwit (Limosa lapponica baueri).</title>
        <authorList>
            <person name="Lima N.C.B."/>
            <person name="Parody-Merino A.M."/>
            <person name="Battley P.F."/>
            <person name="Fidler A.E."/>
            <person name="Prosdocimi F."/>
        </authorList>
    </citation>
    <scope>NUCLEOTIDE SEQUENCE [LARGE SCALE GENOMIC DNA]</scope>
</reference>
<evidence type="ECO:0000313" key="1">
    <source>
        <dbReference type="EMBL" id="PKU44322.1"/>
    </source>
</evidence>
<reference evidence="2" key="1">
    <citation type="submission" date="2017-11" db="EMBL/GenBank/DDBJ databases">
        <authorList>
            <person name="Lima N.C."/>
            <person name="Parody-Merino A.M."/>
            <person name="Battley P.F."/>
            <person name="Fidler A.E."/>
            <person name="Prosdocimi F."/>
        </authorList>
    </citation>
    <scope>NUCLEOTIDE SEQUENCE [LARGE SCALE GENOMIC DNA]</scope>
</reference>
<sequence length="68" mass="7481">MVWQIDALQLMEVHDGADIHLQPMEDPVPEQYYHSASSIQATWTPTMIPLAAKMESPNGMVTSIGDGV</sequence>
<dbReference type="EMBL" id="KZ505834">
    <property type="protein sequence ID" value="PKU44322.1"/>
    <property type="molecule type" value="Genomic_DNA"/>
</dbReference>
<proteinExistence type="predicted"/>